<protein>
    <submittedName>
        <fullName evidence="2">Uncharacterized protein</fullName>
    </submittedName>
</protein>
<dbReference type="AlphaFoldDB" id="A0A2S9YTN0"/>
<feature type="compositionally biased region" description="Low complexity" evidence="1">
    <location>
        <begin position="41"/>
        <end position="52"/>
    </location>
</feature>
<comment type="caution">
    <text evidence="2">The sequence shown here is derived from an EMBL/GenBank/DDBJ whole genome shotgun (WGS) entry which is preliminary data.</text>
</comment>
<organism evidence="2 3">
    <name type="scientific">Enhygromyxa salina</name>
    <dbReference type="NCBI Taxonomy" id="215803"/>
    <lineage>
        <taxon>Bacteria</taxon>
        <taxon>Pseudomonadati</taxon>
        <taxon>Myxococcota</taxon>
        <taxon>Polyangia</taxon>
        <taxon>Nannocystales</taxon>
        <taxon>Nannocystaceae</taxon>
        <taxon>Enhygromyxa</taxon>
    </lineage>
</organism>
<evidence type="ECO:0000313" key="3">
    <source>
        <dbReference type="Proteomes" id="UP000238823"/>
    </source>
</evidence>
<evidence type="ECO:0000313" key="2">
    <source>
        <dbReference type="EMBL" id="PRQ08446.1"/>
    </source>
</evidence>
<gene>
    <name evidence="2" type="ORF">ENSA7_17310</name>
</gene>
<feature type="region of interest" description="Disordered" evidence="1">
    <location>
        <begin position="41"/>
        <end position="71"/>
    </location>
</feature>
<sequence length="224" mass="22774">MMLRCRRTLQYPTKAPPVSSLRARDIWPALALGLALSGCAKPADEGQGAAKEQPAKAKPESGEAPPAQAETSADVLTLGAAKIMRVGHEDRAIELLATGPVTLAGTPFGTISPDGQLFDPDGVSMMSVQPDGSVIASDGPTGMVLTETGGSLTLPKLSVRVEFAADGAIATETSGPNAVLLGTDPPALRSEGCTGPVTKTCALITLSYLMALGNPDSIPDDAAP</sequence>
<dbReference type="Proteomes" id="UP000238823">
    <property type="component" value="Unassembled WGS sequence"/>
</dbReference>
<evidence type="ECO:0000256" key="1">
    <source>
        <dbReference type="SAM" id="MobiDB-lite"/>
    </source>
</evidence>
<name>A0A2S9YTN0_9BACT</name>
<reference evidence="2 3" key="1">
    <citation type="submission" date="2018-03" db="EMBL/GenBank/DDBJ databases">
        <title>Draft Genome Sequences of the Obligatory Marine Myxobacteria Enhygromyxa salina SWB007.</title>
        <authorList>
            <person name="Poehlein A."/>
            <person name="Moghaddam J.A."/>
            <person name="Harms H."/>
            <person name="Alanjari M."/>
            <person name="Koenig G.M."/>
            <person name="Daniel R."/>
            <person name="Schaeberle T.F."/>
        </authorList>
    </citation>
    <scope>NUCLEOTIDE SEQUENCE [LARGE SCALE GENOMIC DNA]</scope>
    <source>
        <strain evidence="2 3">SWB007</strain>
    </source>
</reference>
<dbReference type="EMBL" id="PVNL01000041">
    <property type="protein sequence ID" value="PRQ08446.1"/>
    <property type="molecule type" value="Genomic_DNA"/>
</dbReference>
<proteinExistence type="predicted"/>
<accession>A0A2S9YTN0</accession>